<dbReference type="RefSeq" id="WP_377145679.1">
    <property type="nucleotide sequence ID" value="NZ_JBHTIA010000024.1"/>
</dbReference>
<reference evidence="2" key="1">
    <citation type="journal article" date="2019" name="Int. J. Syst. Evol. Microbiol.">
        <title>The Global Catalogue of Microorganisms (GCM) 10K type strain sequencing project: providing services to taxonomists for standard genome sequencing and annotation.</title>
        <authorList>
            <consortium name="The Broad Institute Genomics Platform"/>
            <consortium name="The Broad Institute Genome Sequencing Center for Infectious Disease"/>
            <person name="Wu L."/>
            <person name="Ma J."/>
        </authorList>
    </citation>
    <scope>NUCLEOTIDE SEQUENCE [LARGE SCALE GENOMIC DNA]</scope>
    <source>
        <strain evidence="2">CCUG 60742</strain>
    </source>
</reference>
<name>A0ABW2ZM08_9SPHI</name>
<sequence>MRIVLSVPENGYFRVGAQKEWYYYYDLSQKNGHFLEFLCDHKLDFRSRGFGAPFLIFNNEADRKIFEASAIENWEKINAMEAGFPGTHALKRIKQANKSYMTDPLFLDRIHQFYVEWSNYQLFNRS</sequence>
<protein>
    <submittedName>
        <fullName evidence="1">Uncharacterized protein</fullName>
    </submittedName>
</protein>
<evidence type="ECO:0000313" key="1">
    <source>
        <dbReference type="EMBL" id="MFD0767151.1"/>
    </source>
</evidence>
<evidence type="ECO:0000313" key="2">
    <source>
        <dbReference type="Proteomes" id="UP001597073"/>
    </source>
</evidence>
<proteinExistence type="predicted"/>
<gene>
    <name evidence="1" type="ORF">ACFQZI_20015</name>
</gene>
<accession>A0ABW2ZM08</accession>
<dbReference type="EMBL" id="JBHTIA010000024">
    <property type="protein sequence ID" value="MFD0767151.1"/>
    <property type="molecule type" value="Genomic_DNA"/>
</dbReference>
<keyword evidence="2" id="KW-1185">Reference proteome</keyword>
<organism evidence="1 2">
    <name type="scientific">Mucilaginibacter lutimaris</name>
    <dbReference type="NCBI Taxonomy" id="931629"/>
    <lineage>
        <taxon>Bacteria</taxon>
        <taxon>Pseudomonadati</taxon>
        <taxon>Bacteroidota</taxon>
        <taxon>Sphingobacteriia</taxon>
        <taxon>Sphingobacteriales</taxon>
        <taxon>Sphingobacteriaceae</taxon>
        <taxon>Mucilaginibacter</taxon>
    </lineage>
</organism>
<comment type="caution">
    <text evidence="1">The sequence shown here is derived from an EMBL/GenBank/DDBJ whole genome shotgun (WGS) entry which is preliminary data.</text>
</comment>
<dbReference type="Proteomes" id="UP001597073">
    <property type="component" value="Unassembled WGS sequence"/>
</dbReference>